<evidence type="ECO:0000313" key="1">
    <source>
        <dbReference type="EMBL" id="KAK6618247.1"/>
    </source>
</evidence>
<gene>
    <name evidence="1" type="ORF">RUM44_002698</name>
</gene>
<evidence type="ECO:0000313" key="2">
    <source>
        <dbReference type="Proteomes" id="UP001359485"/>
    </source>
</evidence>
<name>A0ABR1AFI5_POLSC</name>
<dbReference type="EMBL" id="JAWJWF010000050">
    <property type="protein sequence ID" value="KAK6618247.1"/>
    <property type="molecule type" value="Genomic_DNA"/>
</dbReference>
<organism evidence="1 2">
    <name type="scientific">Polyplax serrata</name>
    <name type="common">Common mouse louse</name>
    <dbReference type="NCBI Taxonomy" id="468196"/>
    <lineage>
        <taxon>Eukaryota</taxon>
        <taxon>Metazoa</taxon>
        <taxon>Ecdysozoa</taxon>
        <taxon>Arthropoda</taxon>
        <taxon>Hexapoda</taxon>
        <taxon>Insecta</taxon>
        <taxon>Pterygota</taxon>
        <taxon>Neoptera</taxon>
        <taxon>Paraneoptera</taxon>
        <taxon>Psocodea</taxon>
        <taxon>Troctomorpha</taxon>
        <taxon>Phthiraptera</taxon>
        <taxon>Anoplura</taxon>
        <taxon>Polyplacidae</taxon>
        <taxon>Polyplax</taxon>
    </lineage>
</organism>
<protein>
    <submittedName>
        <fullName evidence="1">Uncharacterized protein</fullName>
    </submittedName>
</protein>
<proteinExistence type="predicted"/>
<keyword evidence="2" id="KW-1185">Reference proteome</keyword>
<comment type="caution">
    <text evidence="1">The sequence shown here is derived from an EMBL/GenBank/DDBJ whole genome shotgun (WGS) entry which is preliminary data.</text>
</comment>
<accession>A0ABR1AFI5</accession>
<dbReference type="Proteomes" id="UP001359485">
    <property type="component" value="Unassembled WGS sequence"/>
</dbReference>
<reference evidence="1 2" key="1">
    <citation type="submission" date="2023-09" db="EMBL/GenBank/DDBJ databases">
        <title>Genomes of two closely related lineages of the louse Polyplax serrata with different host specificities.</title>
        <authorList>
            <person name="Martinu J."/>
            <person name="Tarabai H."/>
            <person name="Stefka J."/>
            <person name="Hypsa V."/>
        </authorList>
    </citation>
    <scope>NUCLEOTIDE SEQUENCE [LARGE SCALE GENOMIC DNA]</scope>
    <source>
        <strain evidence="1">98ZLc_SE</strain>
    </source>
</reference>
<sequence>MSGNGKWNLKGGPKGGKVSAKGLRHFISAIGRKIFSKVHKTQVEYGQTLSKKRRKNCVLKSVSALSCPVDEDGFLIHSPYRINFRFARDDSSGQHLYQGSVTNFQRINPRETCCEKCDINLVRAGSLTRFSLSSDSACDVSSSQSSCDEIECAYRQRSKSTRERKCQSSDDITRYHGSTVETFIRIHSENFKNCFDIDSDTKVMLQQEEDEDHSYESLEETKVVGDSDYDILLTKSGYHIAEPFYENFKVVETAKVKELTGTPPDGPREPLHTNKNYDDVIESLKIWHMTSRNDSGDLQQVENTLNHCLEGYESLENEFNNDIEEFCSS</sequence>